<comment type="subcellular location">
    <subcellularLocation>
        <location evidence="1">Membrane</location>
        <topology evidence="1">Single-pass type I membrane protein</topology>
    </subcellularLocation>
</comment>
<keyword evidence="2" id="KW-0723">Serine/threonine-protein kinase</keyword>
<keyword evidence="3" id="KW-0812">Transmembrane</keyword>
<evidence type="ECO:0000256" key="6">
    <source>
        <dbReference type="ARBA" id="ARBA00023136"/>
    </source>
</evidence>
<evidence type="ECO:0000256" key="1">
    <source>
        <dbReference type="ARBA" id="ARBA00004479"/>
    </source>
</evidence>
<evidence type="ECO:0000256" key="4">
    <source>
        <dbReference type="ARBA" id="ARBA00022729"/>
    </source>
</evidence>
<proteinExistence type="predicted"/>
<protein>
    <recommendedName>
        <fullName evidence="9">Serine-threonine/tyrosine-protein kinase catalytic domain-containing protein</fullName>
    </recommendedName>
</protein>
<keyword evidence="11" id="KW-1185">Reference proteome</keyword>
<dbReference type="Pfam" id="PF07714">
    <property type="entry name" value="PK_Tyr_Ser-Thr"/>
    <property type="match status" value="1"/>
</dbReference>
<keyword evidence="4" id="KW-0732">Signal</keyword>
<keyword evidence="5" id="KW-1133">Transmembrane helix</keyword>
<dbReference type="GO" id="GO:0004674">
    <property type="term" value="F:protein serine/threonine kinase activity"/>
    <property type="evidence" value="ECO:0007669"/>
    <property type="project" value="UniProtKB-KW"/>
</dbReference>
<evidence type="ECO:0000313" key="11">
    <source>
        <dbReference type="Proteomes" id="UP000238479"/>
    </source>
</evidence>
<dbReference type="SUPFAM" id="SSF56112">
    <property type="entry name" value="Protein kinase-like (PK-like)"/>
    <property type="match status" value="1"/>
</dbReference>
<sequence>MLLTNFRGTAGYAALEMWKPYPMTHKCDVYSFGIFLFEIVGRRRHCDDNVSESRDWLPKWTWNMFEKNDLAALLLHCGIEERLERQGKSREDVNDSSVVHSAFTRSKTSHEQCSANVGGA</sequence>
<organism evidence="10 11">
    <name type="scientific">Rosa chinensis</name>
    <name type="common">China rose</name>
    <dbReference type="NCBI Taxonomy" id="74649"/>
    <lineage>
        <taxon>Eukaryota</taxon>
        <taxon>Viridiplantae</taxon>
        <taxon>Streptophyta</taxon>
        <taxon>Embryophyta</taxon>
        <taxon>Tracheophyta</taxon>
        <taxon>Spermatophyta</taxon>
        <taxon>Magnoliopsida</taxon>
        <taxon>eudicotyledons</taxon>
        <taxon>Gunneridae</taxon>
        <taxon>Pentapetalae</taxon>
        <taxon>rosids</taxon>
        <taxon>fabids</taxon>
        <taxon>Rosales</taxon>
        <taxon>Rosaceae</taxon>
        <taxon>Rosoideae</taxon>
        <taxon>Rosoideae incertae sedis</taxon>
        <taxon>Rosa</taxon>
    </lineage>
</organism>
<dbReference type="PANTHER" id="PTHR27009">
    <property type="entry name" value="RUST RESISTANCE KINASE LR10-RELATED"/>
    <property type="match status" value="1"/>
</dbReference>
<dbReference type="AlphaFoldDB" id="A0A2P6SAC5"/>
<dbReference type="InterPro" id="IPR001245">
    <property type="entry name" value="Ser-Thr/Tyr_kinase_cat_dom"/>
</dbReference>
<name>A0A2P6SAC5_ROSCH</name>
<evidence type="ECO:0000259" key="9">
    <source>
        <dbReference type="Pfam" id="PF07714"/>
    </source>
</evidence>
<dbReference type="STRING" id="74649.A0A2P6SAC5"/>
<keyword evidence="6" id="KW-0472">Membrane</keyword>
<evidence type="ECO:0000313" key="10">
    <source>
        <dbReference type="EMBL" id="PRQ55648.1"/>
    </source>
</evidence>
<keyword evidence="7" id="KW-0325">Glycoprotein</keyword>
<dbReference type="Gene3D" id="1.10.510.10">
    <property type="entry name" value="Transferase(Phosphotransferase) domain 1"/>
    <property type="match status" value="1"/>
</dbReference>
<dbReference type="EMBL" id="PDCK01000039">
    <property type="protein sequence ID" value="PRQ55648.1"/>
    <property type="molecule type" value="Genomic_DNA"/>
</dbReference>
<dbReference type="Gramene" id="PRQ55648">
    <property type="protein sequence ID" value="PRQ55648"/>
    <property type="gene ID" value="RchiOBHm_Chr1g0326911"/>
</dbReference>
<gene>
    <name evidence="10" type="ORF">RchiOBHm_Chr1g0326911</name>
</gene>
<keyword evidence="2" id="KW-0418">Kinase</keyword>
<accession>A0A2P6SAC5</accession>
<evidence type="ECO:0000256" key="2">
    <source>
        <dbReference type="ARBA" id="ARBA00022527"/>
    </source>
</evidence>
<evidence type="ECO:0000256" key="3">
    <source>
        <dbReference type="ARBA" id="ARBA00022692"/>
    </source>
</evidence>
<dbReference type="InterPro" id="IPR045874">
    <property type="entry name" value="LRK10/LRL21-25-like"/>
</dbReference>
<feature type="region of interest" description="Disordered" evidence="8">
    <location>
        <begin position="84"/>
        <end position="120"/>
    </location>
</feature>
<evidence type="ECO:0000256" key="5">
    <source>
        <dbReference type="ARBA" id="ARBA00022989"/>
    </source>
</evidence>
<reference evidence="10 11" key="1">
    <citation type="journal article" date="2018" name="Nat. Genet.">
        <title>The Rosa genome provides new insights in the design of modern roses.</title>
        <authorList>
            <person name="Bendahmane M."/>
        </authorList>
    </citation>
    <scope>NUCLEOTIDE SEQUENCE [LARGE SCALE GENOMIC DNA]</scope>
    <source>
        <strain evidence="11">cv. Old Blush</strain>
    </source>
</reference>
<keyword evidence="10" id="KW-0808">Transferase</keyword>
<evidence type="ECO:0000256" key="7">
    <source>
        <dbReference type="ARBA" id="ARBA00023180"/>
    </source>
</evidence>
<dbReference type="GO" id="GO:0016020">
    <property type="term" value="C:membrane"/>
    <property type="evidence" value="ECO:0007669"/>
    <property type="project" value="UniProtKB-SubCell"/>
</dbReference>
<feature type="compositionally biased region" description="Polar residues" evidence="8">
    <location>
        <begin position="95"/>
        <end position="120"/>
    </location>
</feature>
<dbReference type="Proteomes" id="UP000238479">
    <property type="component" value="Chromosome 1"/>
</dbReference>
<feature type="compositionally biased region" description="Basic and acidic residues" evidence="8">
    <location>
        <begin position="84"/>
        <end position="93"/>
    </location>
</feature>
<feature type="domain" description="Serine-threonine/tyrosine-protein kinase catalytic" evidence="9">
    <location>
        <begin position="11"/>
        <end position="41"/>
    </location>
</feature>
<evidence type="ECO:0000256" key="8">
    <source>
        <dbReference type="SAM" id="MobiDB-lite"/>
    </source>
</evidence>
<dbReference type="InterPro" id="IPR011009">
    <property type="entry name" value="Kinase-like_dom_sf"/>
</dbReference>
<comment type="caution">
    <text evidence="10">The sequence shown here is derived from an EMBL/GenBank/DDBJ whole genome shotgun (WGS) entry which is preliminary data.</text>
</comment>